<keyword evidence="3" id="KW-0805">Transcription regulation</keyword>
<dbReference type="GO" id="GO:0030170">
    <property type="term" value="F:pyridoxal phosphate binding"/>
    <property type="evidence" value="ECO:0007669"/>
    <property type="project" value="InterPro"/>
</dbReference>
<dbReference type="CDD" id="cd07377">
    <property type="entry name" value="WHTH_GntR"/>
    <property type="match status" value="1"/>
</dbReference>
<dbReference type="RefSeq" id="WP_141371993.1">
    <property type="nucleotide sequence ID" value="NZ_BJLR01000009.1"/>
</dbReference>
<dbReference type="InterPro" id="IPR051446">
    <property type="entry name" value="HTH_trans_reg/aminotransferase"/>
</dbReference>
<dbReference type="GO" id="GO:0003700">
    <property type="term" value="F:DNA-binding transcription factor activity"/>
    <property type="evidence" value="ECO:0007669"/>
    <property type="project" value="InterPro"/>
</dbReference>
<dbReference type="InterPro" id="IPR036390">
    <property type="entry name" value="WH_DNA-bd_sf"/>
</dbReference>
<dbReference type="InterPro" id="IPR004839">
    <property type="entry name" value="Aminotransferase_I/II_large"/>
</dbReference>
<dbReference type="Pfam" id="PF00155">
    <property type="entry name" value="Aminotran_1_2"/>
    <property type="match status" value="1"/>
</dbReference>
<comment type="similarity">
    <text evidence="1">In the C-terminal section; belongs to the class-I pyridoxal-phosphate-dependent aminotransferase family.</text>
</comment>
<dbReference type="PRINTS" id="PR00035">
    <property type="entry name" value="HTHGNTR"/>
</dbReference>
<dbReference type="SUPFAM" id="SSF53383">
    <property type="entry name" value="PLP-dependent transferases"/>
    <property type="match status" value="1"/>
</dbReference>
<dbReference type="InterPro" id="IPR036388">
    <property type="entry name" value="WH-like_DNA-bd_sf"/>
</dbReference>
<dbReference type="InterPro" id="IPR015421">
    <property type="entry name" value="PyrdxlP-dep_Trfase_major"/>
</dbReference>
<evidence type="ECO:0000256" key="2">
    <source>
        <dbReference type="ARBA" id="ARBA00022898"/>
    </source>
</evidence>
<feature type="domain" description="HTH gntR-type" evidence="6">
    <location>
        <begin position="27"/>
        <end position="95"/>
    </location>
</feature>
<keyword evidence="4" id="KW-0238">DNA-binding</keyword>
<keyword evidence="5" id="KW-0804">Transcription</keyword>
<evidence type="ECO:0000313" key="7">
    <source>
        <dbReference type="EMBL" id="GEA86789.1"/>
    </source>
</evidence>
<reference evidence="7" key="1">
    <citation type="submission" date="2019-06" db="EMBL/GenBank/DDBJ databases">
        <title>Whole genome shotgun sequence of Cellulomonas cellasea NBRC 3753.</title>
        <authorList>
            <person name="Hosoyama A."/>
            <person name="Uohara A."/>
            <person name="Ohji S."/>
            <person name="Ichikawa N."/>
        </authorList>
    </citation>
    <scope>NUCLEOTIDE SEQUENCE [LARGE SCALE GENOMIC DNA]</scope>
    <source>
        <strain evidence="7">NBRC 3753</strain>
    </source>
</reference>
<evidence type="ECO:0000313" key="8">
    <source>
        <dbReference type="Proteomes" id="UP000317046"/>
    </source>
</evidence>
<dbReference type="PANTHER" id="PTHR46577:SF1">
    <property type="entry name" value="HTH-TYPE TRANSCRIPTIONAL REGULATORY PROTEIN GABR"/>
    <property type="match status" value="1"/>
</dbReference>
<dbReference type="InterPro" id="IPR015424">
    <property type="entry name" value="PyrdxlP-dep_Trfase"/>
</dbReference>
<keyword evidence="2" id="KW-0663">Pyridoxal phosphate</keyword>
<proteinExistence type="inferred from homology"/>
<dbReference type="AlphaFoldDB" id="A0A4Y3KQV1"/>
<evidence type="ECO:0000256" key="3">
    <source>
        <dbReference type="ARBA" id="ARBA00023015"/>
    </source>
</evidence>
<dbReference type="SMART" id="SM00345">
    <property type="entry name" value="HTH_GNTR"/>
    <property type="match status" value="1"/>
</dbReference>
<dbReference type="Gene3D" id="3.40.640.10">
    <property type="entry name" value="Type I PLP-dependent aspartate aminotransferase-like (Major domain)"/>
    <property type="match status" value="1"/>
</dbReference>
<evidence type="ECO:0000256" key="1">
    <source>
        <dbReference type="ARBA" id="ARBA00005384"/>
    </source>
</evidence>
<comment type="caution">
    <text evidence="7">The sequence shown here is derived from an EMBL/GenBank/DDBJ whole genome shotgun (WGS) entry which is preliminary data.</text>
</comment>
<evidence type="ECO:0000256" key="4">
    <source>
        <dbReference type="ARBA" id="ARBA00023125"/>
    </source>
</evidence>
<dbReference type="SUPFAM" id="SSF46785">
    <property type="entry name" value="Winged helix' DNA-binding domain"/>
    <property type="match status" value="1"/>
</dbReference>
<dbReference type="Gene3D" id="1.10.10.10">
    <property type="entry name" value="Winged helix-like DNA-binding domain superfamily/Winged helix DNA-binding domain"/>
    <property type="match status" value="1"/>
</dbReference>
<organism evidence="7 8">
    <name type="scientific">Cellulomonas cellasea</name>
    <dbReference type="NCBI Taxonomy" id="43670"/>
    <lineage>
        <taxon>Bacteria</taxon>
        <taxon>Bacillati</taxon>
        <taxon>Actinomycetota</taxon>
        <taxon>Actinomycetes</taxon>
        <taxon>Micrococcales</taxon>
        <taxon>Cellulomonadaceae</taxon>
        <taxon>Cellulomonas</taxon>
    </lineage>
</organism>
<sequence length="471" mass="48702">MPGSNPAVPSGTNPSPHLELAPVAGAAVPSLALAEELRRAVRDGRLPGGSRLPPSRGLAEQLGVSRGVVVRAYEQLVAEGYLRGRTGSGTVVSDVRVPPPAPVRPPRPYVPANPGVPALGWFPRTEWLRAAETAMRGLTDRELGYGDPRGHPRLRRALAAYLGRTRAVVAPEDRVVVTAGFAQGARLVAEVLARHGVAEVGVEDPGSAGVVATLRAGGVRTVAVPVDEQGVSTDALLASDLRAVLVTPAHQFPTGAVLTPARRTALLAWAAGRDAVVVEDDYDAEYRYDRSPVGAVQGLAPDRVVYGGSVSKSLAPGLRLGWLVAPAGLVDTLVEVKHHADIAAPVLEQLTLAVFLESGGLDRHVRRTAARYAGRRAHLLASTERHLPGWRATGVAAGLHAVVVPPRPVPGDVLDAMAAAAGGVGVVPLAAFAHGGAPGSGLVVGYGDASRDQLDRALGAMAVVLHGTRRG</sequence>
<accession>A0A4Y3KQV1</accession>
<protein>
    <submittedName>
        <fullName evidence="7">GntR family transcriptional regulator</fullName>
    </submittedName>
</protein>
<evidence type="ECO:0000256" key="5">
    <source>
        <dbReference type="ARBA" id="ARBA00023163"/>
    </source>
</evidence>
<dbReference type="Pfam" id="PF00392">
    <property type="entry name" value="GntR"/>
    <property type="match status" value="1"/>
</dbReference>
<gene>
    <name evidence="7" type="ORF">CCE01nite_07380</name>
</gene>
<dbReference type="PANTHER" id="PTHR46577">
    <property type="entry name" value="HTH-TYPE TRANSCRIPTIONAL REGULATORY PROTEIN GABR"/>
    <property type="match status" value="1"/>
</dbReference>
<dbReference type="Proteomes" id="UP000317046">
    <property type="component" value="Unassembled WGS sequence"/>
</dbReference>
<evidence type="ECO:0000259" key="6">
    <source>
        <dbReference type="PROSITE" id="PS50949"/>
    </source>
</evidence>
<dbReference type="GO" id="GO:0003677">
    <property type="term" value="F:DNA binding"/>
    <property type="evidence" value="ECO:0007669"/>
    <property type="project" value="UniProtKB-KW"/>
</dbReference>
<dbReference type="PROSITE" id="PS50949">
    <property type="entry name" value="HTH_GNTR"/>
    <property type="match status" value="1"/>
</dbReference>
<keyword evidence="8" id="KW-1185">Reference proteome</keyword>
<name>A0A4Y3KQV1_9CELL</name>
<dbReference type="EMBL" id="BJLR01000009">
    <property type="protein sequence ID" value="GEA86789.1"/>
    <property type="molecule type" value="Genomic_DNA"/>
</dbReference>
<dbReference type="CDD" id="cd00609">
    <property type="entry name" value="AAT_like"/>
    <property type="match status" value="1"/>
</dbReference>
<dbReference type="InterPro" id="IPR000524">
    <property type="entry name" value="Tscrpt_reg_HTH_GntR"/>
</dbReference>